<reference evidence="1 2" key="1">
    <citation type="submission" date="2016-12" db="EMBL/GenBank/DDBJ databases">
        <authorList>
            <person name="Song W.-J."/>
            <person name="Kurnit D.M."/>
        </authorList>
    </citation>
    <scope>NUCLEOTIDE SEQUENCE [LARGE SCALE GENOMIC DNA]</scope>
    <source>
        <strain evidence="1 2">DSM 12503</strain>
    </source>
</reference>
<dbReference type="EMBL" id="FRFD01000003">
    <property type="protein sequence ID" value="SHO45085.1"/>
    <property type="molecule type" value="Genomic_DNA"/>
</dbReference>
<accession>A0A1M7Y0J3</accession>
<dbReference type="Proteomes" id="UP000184612">
    <property type="component" value="Unassembled WGS sequence"/>
</dbReference>
<dbReference type="SUPFAM" id="SSF82771">
    <property type="entry name" value="GIY-YIG endonuclease"/>
    <property type="match status" value="1"/>
</dbReference>
<dbReference type="STRING" id="1121345.SAMN02745217_00819"/>
<proteinExistence type="predicted"/>
<evidence type="ECO:0000313" key="1">
    <source>
        <dbReference type="EMBL" id="SHO45085.1"/>
    </source>
</evidence>
<organism evidence="1 2">
    <name type="scientific">Anaerocolumna xylanovorans DSM 12503</name>
    <dbReference type="NCBI Taxonomy" id="1121345"/>
    <lineage>
        <taxon>Bacteria</taxon>
        <taxon>Bacillati</taxon>
        <taxon>Bacillota</taxon>
        <taxon>Clostridia</taxon>
        <taxon>Lachnospirales</taxon>
        <taxon>Lachnospiraceae</taxon>
        <taxon>Anaerocolumna</taxon>
    </lineage>
</organism>
<sequence>MENFSKKEIKEQYKNRIVIGGVYCIKCNGNGRTWIKSTKDITGQINKLNFFVSTNSCPEPGMYSEWNQYGANSFSFTILEEIKKGETQTDREFAEDICVLYDMWMEKQQQESVEI</sequence>
<dbReference type="Gene3D" id="3.40.1440.10">
    <property type="entry name" value="GIY-YIG endonuclease"/>
    <property type="match status" value="1"/>
</dbReference>
<dbReference type="CDD" id="cd10451">
    <property type="entry name" value="GIY-YIG_LuxR_like"/>
    <property type="match status" value="1"/>
</dbReference>
<gene>
    <name evidence="1" type="ORF">SAMN02745217_00819</name>
</gene>
<keyword evidence="2" id="KW-1185">Reference proteome</keyword>
<dbReference type="InterPro" id="IPR035901">
    <property type="entry name" value="GIY-YIG_endonuc_sf"/>
</dbReference>
<name>A0A1M7Y0J3_9FIRM</name>
<dbReference type="OrthoDB" id="9789954at2"/>
<protein>
    <recommendedName>
        <fullName evidence="3">GIY-YIG nuclease family protein</fullName>
    </recommendedName>
</protein>
<dbReference type="RefSeq" id="WP_073587481.1">
    <property type="nucleotide sequence ID" value="NZ_FRFD01000003.1"/>
</dbReference>
<dbReference type="AlphaFoldDB" id="A0A1M7Y0J3"/>
<evidence type="ECO:0000313" key="2">
    <source>
        <dbReference type="Proteomes" id="UP000184612"/>
    </source>
</evidence>
<evidence type="ECO:0008006" key="3">
    <source>
        <dbReference type="Google" id="ProtNLM"/>
    </source>
</evidence>